<comment type="similarity">
    <text evidence="2 10">Belongs to the mitochondrial carrier (TC 2.A.29) family.</text>
</comment>
<name>A0AAD1UMI6_EUPCR</name>
<evidence type="ECO:0000313" key="13">
    <source>
        <dbReference type="Proteomes" id="UP001295684"/>
    </source>
</evidence>
<evidence type="ECO:0000256" key="4">
    <source>
        <dbReference type="ARBA" id="ARBA00022692"/>
    </source>
</evidence>
<keyword evidence="4 9" id="KW-0812">Transmembrane</keyword>
<dbReference type="PROSITE" id="PS50920">
    <property type="entry name" value="SOLCAR"/>
    <property type="match status" value="3"/>
</dbReference>
<evidence type="ECO:0000256" key="11">
    <source>
        <dbReference type="SAM" id="Phobius"/>
    </source>
</evidence>
<dbReference type="Pfam" id="PF00153">
    <property type="entry name" value="Mito_carr"/>
    <property type="match status" value="3"/>
</dbReference>
<evidence type="ECO:0000256" key="2">
    <source>
        <dbReference type="ARBA" id="ARBA00006375"/>
    </source>
</evidence>
<dbReference type="InterPro" id="IPR002067">
    <property type="entry name" value="MCP"/>
</dbReference>
<dbReference type="InterPro" id="IPR018108">
    <property type="entry name" value="MCP_transmembrane"/>
</dbReference>
<keyword evidence="5" id="KW-0677">Repeat</keyword>
<dbReference type="InterPro" id="IPR023395">
    <property type="entry name" value="MCP_dom_sf"/>
</dbReference>
<accession>A0AAD1UMI6</accession>
<dbReference type="GO" id="GO:0022857">
    <property type="term" value="F:transmembrane transporter activity"/>
    <property type="evidence" value="ECO:0007669"/>
    <property type="project" value="TreeGrafter"/>
</dbReference>
<keyword evidence="13" id="KW-1185">Reference proteome</keyword>
<keyword evidence="7" id="KW-0496">Mitochondrion</keyword>
<feature type="repeat" description="Solcar" evidence="9">
    <location>
        <begin position="130"/>
        <end position="211"/>
    </location>
</feature>
<feature type="transmembrane region" description="Helical" evidence="11">
    <location>
        <begin position="277"/>
        <end position="300"/>
    </location>
</feature>
<evidence type="ECO:0000256" key="10">
    <source>
        <dbReference type="RuleBase" id="RU000488"/>
    </source>
</evidence>
<keyword evidence="8 9" id="KW-0472">Membrane</keyword>
<dbReference type="InterPro" id="IPR050567">
    <property type="entry name" value="Mitochondrial_Carrier"/>
</dbReference>
<keyword evidence="6 11" id="KW-1133">Transmembrane helix</keyword>
<evidence type="ECO:0000256" key="3">
    <source>
        <dbReference type="ARBA" id="ARBA00022448"/>
    </source>
</evidence>
<evidence type="ECO:0000313" key="12">
    <source>
        <dbReference type="EMBL" id="CAI2370531.1"/>
    </source>
</evidence>
<proteinExistence type="inferred from homology"/>
<evidence type="ECO:0008006" key="14">
    <source>
        <dbReference type="Google" id="ProtNLM"/>
    </source>
</evidence>
<sequence length="312" mass="35088">MSEPSKTSSKKTSCSKTKEPKRSEFRMVCNDIIASTFAGVIGVAATHPIDTVRIRMQLQGSNLLDKSVQTNQYKTSFHCAYKAIQREGIKGLFKGVLSNSINTASIFCICFTSNAFAHRMIDGVNISEGWKSLYCGLFAGFAGCITTVPAELLKCRAQANKHKFINYRKTIRSIVQTKGVTGLYQGFWVTVIRDVPCTGMYFWTYETLTRYLIKEDDSRRRKYFIKAMSGGIAGIMDWVPTYPFDVVKTKIQVHEGKKAPGILETAKKYYKKQGARFFFKGVLPTCTLAFCANSIIWVLYEEIIDLLGGSEY</sequence>
<protein>
    <recommendedName>
        <fullName evidence="14">Mitochondrial carrier protein</fullName>
    </recommendedName>
</protein>
<organism evidence="12 13">
    <name type="scientific">Euplotes crassus</name>
    <dbReference type="NCBI Taxonomy" id="5936"/>
    <lineage>
        <taxon>Eukaryota</taxon>
        <taxon>Sar</taxon>
        <taxon>Alveolata</taxon>
        <taxon>Ciliophora</taxon>
        <taxon>Intramacronucleata</taxon>
        <taxon>Spirotrichea</taxon>
        <taxon>Hypotrichia</taxon>
        <taxon>Euplotida</taxon>
        <taxon>Euplotidae</taxon>
        <taxon>Moneuplotes</taxon>
    </lineage>
</organism>
<evidence type="ECO:0000256" key="5">
    <source>
        <dbReference type="ARBA" id="ARBA00022737"/>
    </source>
</evidence>
<dbReference type="PRINTS" id="PR00926">
    <property type="entry name" value="MITOCARRIER"/>
</dbReference>
<evidence type="ECO:0000256" key="7">
    <source>
        <dbReference type="ARBA" id="ARBA00023128"/>
    </source>
</evidence>
<dbReference type="SUPFAM" id="SSF103506">
    <property type="entry name" value="Mitochondrial carrier"/>
    <property type="match status" value="1"/>
</dbReference>
<dbReference type="GO" id="GO:0031966">
    <property type="term" value="C:mitochondrial membrane"/>
    <property type="evidence" value="ECO:0007669"/>
    <property type="project" value="UniProtKB-SubCell"/>
</dbReference>
<evidence type="ECO:0000256" key="9">
    <source>
        <dbReference type="PROSITE-ProRule" id="PRU00282"/>
    </source>
</evidence>
<keyword evidence="3 10" id="KW-0813">Transport</keyword>
<dbReference type="EMBL" id="CAMPGE010011718">
    <property type="protein sequence ID" value="CAI2370531.1"/>
    <property type="molecule type" value="Genomic_DNA"/>
</dbReference>
<reference evidence="12" key="1">
    <citation type="submission" date="2023-07" db="EMBL/GenBank/DDBJ databases">
        <authorList>
            <consortium name="AG Swart"/>
            <person name="Singh M."/>
            <person name="Singh A."/>
            <person name="Seah K."/>
            <person name="Emmerich C."/>
        </authorList>
    </citation>
    <scope>NUCLEOTIDE SEQUENCE</scope>
    <source>
        <strain evidence="12">DP1</strain>
    </source>
</reference>
<dbReference type="PANTHER" id="PTHR45624:SF10">
    <property type="entry name" value="SLC (SOLUTE CARRIER) HOMOLOG"/>
    <property type="match status" value="1"/>
</dbReference>
<dbReference type="AlphaFoldDB" id="A0AAD1UMI6"/>
<evidence type="ECO:0000256" key="8">
    <source>
        <dbReference type="ARBA" id="ARBA00023136"/>
    </source>
</evidence>
<evidence type="ECO:0000256" key="1">
    <source>
        <dbReference type="ARBA" id="ARBA00004225"/>
    </source>
</evidence>
<gene>
    <name evidence="12" type="ORF">ECRASSUSDP1_LOCUS11844</name>
</gene>
<feature type="repeat" description="Solcar" evidence="9">
    <location>
        <begin position="221"/>
        <end position="306"/>
    </location>
</feature>
<dbReference type="Gene3D" id="1.50.40.10">
    <property type="entry name" value="Mitochondrial carrier domain"/>
    <property type="match status" value="1"/>
</dbReference>
<comment type="caution">
    <text evidence="12">The sequence shown here is derived from an EMBL/GenBank/DDBJ whole genome shotgun (WGS) entry which is preliminary data.</text>
</comment>
<dbReference type="PANTHER" id="PTHR45624">
    <property type="entry name" value="MITOCHONDRIAL BASIC AMINO ACIDS TRANSPORTER-RELATED"/>
    <property type="match status" value="1"/>
</dbReference>
<feature type="repeat" description="Solcar" evidence="9">
    <location>
        <begin position="26"/>
        <end position="120"/>
    </location>
</feature>
<dbReference type="Proteomes" id="UP001295684">
    <property type="component" value="Unassembled WGS sequence"/>
</dbReference>
<comment type="subcellular location">
    <subcellularLocation>
        <location evidence="1">Mitochondrion membrane</location>
        <topology evidence="1">Multi-pass membrane protein</topology>
    </subcellularLocation>
</comment>
<evidence type="ECO:0000256" key="6">
    <source>
        <dbReference type="ARBA" id="ARBA00022989"/>
    </source>
</evidence>